<evidence type="ECO:0000313" key="2">
    <source>
        <dbReference type="Proteomes" id="UP001519460"/>
    </source>
</evidence>
<keyword evidence="2" id="KW-1185">Reference proteome</keyword>
<comment type="caution">
    <text evidence="1">The sequence shown here is derived from an EMBL/GenBank/DDBJ whole genome shotgun (WGS) entry which is preliminary data.</text>
</comment>
<dbReference type="Proteomes" id="UP001519460">
    <property type="component" value="Unassembled WGS sequence"/>
</dbReference>
<gene>
    <name evidence="1" type="ORF">BaRGS_00032409</name>
</gene>
<sequence length="128" mass="14296">TSGPPRGKRRCTSGLDCSEVHRLSDFQVLSVPGRLAPIPANSVLASGFVLRGFPLCMHTRAACQQRQDDVCPRKVTHSCLELLCTRVSANRKKSDSYTRPKEKQTANYTASVSGYYRHVHLRVAILRR</sequence>
<evidence type="ECO:0000313" key="1">
    <source>
        <dbReference type="EMBL" id="KAK7476350.1"/>
    </source>
</evidence>
<proteinExistence type="predicted"/>
<protein>
    <submittedName>
        <fullName evidence="1">Uncharacterized protein</fullName>
    </submittedName>
</protein>
<reference evidence="1 2" key="1">
    <citation type="journal article" date="2023" name="Sci. Data">
        <title>Genome assembly of the Korean intertidal mud-creeper Batillaria attramentaria.</title>
        <authorList>
            <person name="Patra A.K."/>
            <person name="Ho P.T."/>
            <person name="Jun S."/>
            <person name="Lee S.J."/>
            <person name="Kim Y."/>
            <person name="Won Y.J."/>
        </authorList>
    </citation>
    <scope>NUCLEOTIDE SEQUENCE [LARGE SCALE GENOMIC DNA]</scope>
    <source>
        <strain evidence="1">Wonlab-2016</strain>
    </source>
</reference>
<name>A0ABD0JNT9_9CAEN</name>
<dbReference type="AlphaFoldDB" id="A0ABD0JNT9"/>
<dbReference type="EMBL" id="JACVVK020000378">
    <property type="protein sequence ID" value="KAK7476350.1"/>
    <property type="molecule type" value="Genomic_DNA"/>
</dbReference>
<feature type="non-terminal residue" evidence="1">
    <location>
        <position position="1"/>
    </location>
</feature>
<accession>A0ABD0JNT9</accession>
<organism evidence="1 2">
    <name type="scientific">Batillaria attramentaria</name>
    <dbReference type="NCBI Taxonomy" id="370345"/>
    <lineage>
        <taxon>Eukaryota</taxon>
        <taxon>Metazoa</taxon>
        <taxon>Spiralia</taxon>
        <taxon>Lophotrochozoa</taxon>
        <taxon>Mollusca</taxon>
        <taxon>Gastropoda</taxon>
        <taxon>Caenogastropoda</taxon>
        <taxon>Sorbeoconcha</taxon>
        <taxon>Cerithioidea</taxon>
        <taxon>Batillariidae</taxon>
        <taxon>Batillaria</taxon>
    </lineage>
</organism>